<evidence type="ECO:0000313" key="14">
    <source>
        <dbReference type="Proteomes" id="UP000275385"/>
    </source>
</evidence>
<accession>A0A420Y0T0</accession>
<evidence type="ECO:0000259" key="12">
    <source>
        <dbReference type="Pfam" id="PF03442"/>
    </source>
</evidence>
<dbReference type="GO" id="GO:0005978">
    <property type="term" value="P:glycogen biosynthetic process"/>
    <property type="evidence" value="ECO:0007669"/>
    <property type="project" value="UniProtKB-UniPathway"/>
</dbReference>
<dbReference type="GO" id="GO:0008422">
    <property type="term" value="F:beta-glucosidase activity"/>
    <property type="evidence" value="ECO:0007669"/>
    <property type="project" value="TreeGrafter"/>
</dbReference>
<keyword evidence="3 9" id="KW-0378">Hydrolase</keyword>
<keyword evidence="5" id="KW-0119">Carbohydrate metabolism</keyword>
<dbReference type="PANTHER" id="PTHR31297">
    <property type="entry name" value="GLUCAN ENDO-1,6-BETA-GLUCOSIDASE B"/>
    <property type="match status" value="1"/>
</dbReference>
<dbReference type="InterPro" id="IPR014756">
    <property type="entry name" value="Ig_E-set"/>
</dbReference>
<feature type="domain" description="Glycoside hydrolase family 5" evidence="11">
    <location>
        <begin position="79"/>
        <end position="346"/>
    </location>
</feature>
<dbReference type="AlphaFoldDB" id="A0A420Y0T0"/>
<reference evidence="13 14" key="1">
    <citation type="submission" date="2018-08" db="EMBL/GenBank/DDBJ databases">
        <title>Draft genome of the lignicolous fungus Coniochaeta pulveracea.</title>
        <authorList>
            <person name="Borstlap C.J."/>
            <person name="De Witt R.N."/>
            <person name="Botha A."/>
            <person name="Volschenk H."/>
        </authorList>
    </citation>
    <scope>NUCLEOTIDE SEQUENCE [LARGE SCALE GENOMIC DNA]</scope>
    <source>
        <strain evidence="13 14">CAB683</strain>
    </source>
</reference>
<keyword evidence="7" id="KW-0961">Cell wall biogenesis/degradation</keyword>
<dbReference type="InterPro" id="IPR013783">
    <property type="entry name" value="Ig-like_fold"/>
</dbReference>
<dbReference type="UniPathway" id="UPA00164"/>
<sequence>MRFIFIVVLAVLVRATIARVSTSNVVDVTWKPVRRNTPQKQCRDACPGTWTALSAAEWVKVANPGWNVGNTLDAVPDEGSWNAPKLQEATLDDVKKAGFKAIRLPVTYTDHFTSSSPDWIIDSAWLQRVSDVVDMATSRGLHVLTNMHHDSWGWADTSQPNANITMIQEKFYRSWLQIGKKLACKSSMVAFEPLNEPAGSSEADAANLMKLNEIFLQALTDSGGFNSKRVVTLSGLGMSSTNSYAPMFVRPKHIPNPWAFQYHYYSPYDFDFQAWGKTIWGSEADKAAVVSDLSAVRGNFTDIPIIMGEYSASQLNCEAAARWKWYDHVVRTATSLDIGSFLWDNGLDNLQREAGIWRDQIAVDIIMSTVKGQTNSLADSTTDPNALKQETSAYIFHRVGEDVVDTSLPFLLNGNTFASLTIGGTALKAGEDYSISGSNLTFHQSFLEQYISPAATPGSKTNITINFSSGAPSQVEIIQWDLPTLAQYNASASVVPSGSDLLIPIVWKGLHQVAAVKITDSDGKYLFDDWTMWLPELQKGRGTKGSQWSFDFDHLTITSSALQTVEASGKTATFMFEFYPRAVGHGNYLNFTVTP</sequence>
<dbReference type="GO" id="GO:0005576">
    <property type="term" value="C:extracellular region"/>
    <property type="evidence" value="ECO:0007669"/>
    <property type="project" value="TreeGrafter"/>
</dbReference>
<gene>
    <name evidence="13" type="ORF">DL546_005122</name>
</gene>
<keyword evidence="14" id="KW-1185">Reference proteome</keyword>
<dbReference type="InterPro" id="IPR001547">
    <property type="entry name" value="Glyco_hydro_5"/>
</dbReference>
<comment type="caution">
    <text evidence="13">The sequence shown here is derived from an EMBL/GenBank/DDBJ whole genome shotgun (WGS) entry which is preliminary data.</text>
</comment>
<dbReference type="InterPro" id="IPR017853">
    <property type="entry name" value="GH"/>
</dbReference>
<dbReference type="PIRSF" id="PIRSF001043">
    <property type="entry name" value="Endoglucanase_B"/>
    <property type="match status" value="1"/>
</dbReference>
<dbReference type="GO" id="GO:0030245">
    <property type="term" value="P:cellulose catabolic process"/>
    <property type="evidence" value="ECO:0007669"/>
    <property type="project" value="UniProtKB-KW"/>
</dbReference>
<dbReference type="PANTHER" id="PTHR31297:SF41">
    <property type="entry name" value="ENDOGLUCANASE, PUTATIVE (AFU_ORTHOLOGUE AFUA_5G01830)-RELATED"/>
    <property type="match status" value="1"/>
</dbReference>
<evidence type="ECO:0000259" key="11">
    <source>
        <dbReference type="Pfam" id="PF00150"/>
    </source>
</evidence>
<comment type="similarity">
    <text evidence="1 9">Belongs to the glycosyl hydrolase 5 (cellulase A) family.</text>
</comment>
<dbReference type="Gene3D" id="2.60.40.10">
    <property type="entry name" value="Immunoglobulins"/>
    <property type="match status" value="1"/>
</dbReference>
<protein>
    <recommendedName>
        <fullName evidence="15">Glycoside hydrolase family 5 domain-containing protein</fullName>
    </recommendedName>
</protein>
<dbReference type="Proteomes" id="UP000275385">
    <property type="component" value="Unassembled WGS sequence"/>
</dbReference>
<evidence type="ECO:0000256" key="4">
    <source>
        <dbReference type="ARBA" id="ARBA00023001"/>
    </source>
</evidence>
<evidence type="ECO:0000256" key="2">
    <source>
        <dbReference type="ARBA" id="ARBA00022729"/>
    </source>
</evidence>
<evidence type="ECO:0000256" key="8">
    <source>
        <dbReference type="ARBA" id="ARBA00023326"/>
    </source>
</evidence>
<dbReference type="SUPFAM" id="SSF51445">
    <property type="entry name" value="(Trans)glycosidases"/>
    <property type="match status" value="1"/>
</dbReference>
<feature type="signal peptide" evidence="10">
    <location>
        <begin position="1"/>
        <end position="18"/>
    </location>
</feature>
<evidence type="ECO:0000256" key="6">
    <source>
        <dbReference type="ARBA" id="ARBA00023295"/>
    </source>
</evidence>
<dbReference type="GO" id="GO:0071555">
    <property type="term" value="P:cell wall organization"/>
    <property type="evidence" value="ECO:0007669"/>
    <property type="project" value="UniProtKB-KW"/>
</dbReference>
<dbReference type="InterPro" id="IPR050386">
    <property type="entry name" value="Glycosyl_hydrolase_5"/>
</dbReference>
<dbReference type="SUPFAM" id="SSF81296">
    <property type="entry name" value="E set domains"/>
    <property type="match status" value="1"/>
</dbReference>
<proteinExistence type="inferred from homology"/>
<keyword evidence="2 10" id="KW-0732">Signal</keyword>
<evidence type="ECO:0000256" key="3">
    <source>
        <dbReference type="ARBA" id="ARBA00022801"/>
    </source>
</evidence>
<keyword evidence="8" id="KW-0624">Polysaccharide degradation</keyword>
<keyword evidence="4" id="KW-0136">Cellulose degradation</keyword>
<dbReference type="EMBL" id="QVQW01000073">
    <property type="protein sequence ID" value="RKU41531.1"/>
    <property type="molecule type" value="Genomic_DNA"/>
</dbReference>
<evidence type="ECO:0000256" key="5">
    <source>
        <dbReference type="ARBA" id="ARBA00023277"/>
    </source>
</evidence>
<dbReference type="Gene3D" id="3.20.20.80">
    <property type="entry name" value="Glycosidases"/>
    <property type="match status" value="1"/>
</dbReference>
<feature type="chain" id="PRO_5019585767" description="Glycoside hydrolase family 5 domain-containing protein" evidence="10">
    <location>
        <begin position="19"/>
        <end position="595"/>
    </location>
</feature>
<evidence type="ECO:0000256" key="1">
    <source>
        <dbReference type="ARBA" id="ARBA00005641"/>
    </source>
</evidence>
<dbReference type="Pfam" id="PF03442">
    <property type="entry name" value="CBM_X2"/>
    <property type="match status" value="1"/>
</dbReference>
<name>A0A420Y0T0_9PEZI</name>
<feature type="domain" description="Carbohydrate binding X2" evidence="12">
    <location>
        <begin position="390"/>
        <end position="477"/>
    </location>
</feature>
<dbReference type="OrthoDB" id="412536at2759"/>
<dbReference type="GO" id="GO:0009986">
    <property type="term" value="C:cell surface"/>
    <property type="evidence" value="ECO:0007669"/>
    <property type="project" value="TreeGrafter"/>
</dbReference>
<evidence type="ECO:0000256" key="10">
    <source>
        <dbReference type="SAM" id="SignalP"/>
    </source>
</evidence>
<keyword evidence="6 9" id="KW-0326">Glycosidase</keyword>
<evidence type="ECO:0000256" key="7">
    <source>
        <dbReference type="ARBA" id="ARBA00023316"/>
    </source>
</evidence>
<dbReference type="Pfam" id="PF00150">
    <property type="entry name" value="Cellulase"/>
    <property type="match status" value="1"/>
</dbReference>
<organism evidence="13 14">
    <name type="scientific">Coniochaeta pulveracea</name>
    <dbReference type="NCBI Taxonomy" id="177199"/>
    <lineage>
        <taxon>Eukaryota</taxon>
        <taxon>Fungi</taxon>
        <taxon>Dikarya</taxon>
        <taxon>Ascomycota</taxon>
        <taxon>Pezizomycotina</taxon>
        <taxon>Sordariomycetes</taxon>
        <taxon>Sordariomycetidae</taxon>
        <taxon>Coniochaetales</taxon>
        <taxon>Coniochaetaceae</taxon>
        <taxon>Coniochaeta</taxon>
    </lineage>
</organism>
<dbReference type="STRING" id="177199.A0A420Y0T0"/>
<evidence type="ECO:0000313" key="13">
    <source>
        <dbReference type="EMBL" id="RKU41531.1"/>
    </source>
</evidence>
<dbReference type="InterPro" id="IPR016282">
    <property type="entry name" value="Glyco_hydro_5_endoGlcnase_B"/>
</dbReference>
<evidence type="ECO:0008006" key="15">
    <source>
        <dbReference type="Google" id="ProtNLM"/>
    </source>
</evidence>
<evidence type="ECO:0000256" key="9">
    <source>
        <dbReference type="RuleBase" id="RU361153"/>
    </source>
</evidence>
<dbReference type="InterPro" id="IPR005102">
    <property type="entry name" value="Carbo-bd_X2"/>
</dbReference>